<evidence type="ECO:0000313" key="2">
    <source>
        <dbReference type="Proteomes" id="UP000653454"/>
    </source>
</evidence>
<gene>
    <name evidence="1" type="ORF">PLXY2_LOCUS5732</name>
</gene>
<dbReference type="EMBL" id="CAJHNJ030000017">
    <property type="protein sequence ID" value="CAG9115428.1"/>
    <property type="molecule type" value="Genomic_DNA"/>
</dbReference>
<organism evidence="1 2">
    <name type="scientific">Plutella xylostella</name>
    <name type="common">Diamondback moth</name>
    <name type="synonym">Plutella maculipennis</name>
    <dbReference type="NCBI Taxonomy" id="51655"/>
    <lineage>
        <taxon>Eukaryota</taxon>
        <taxon>Metazoa</taxon>
        <taxon>Ecdysozoa</taxon>
        <taxon>Arthropoda</taxon>
        <taxon>Hexapoda</taxon>
        <taxon>Insecta</taxon>
        <taxon>Pterygota</taxon>
        <taxon>Neoptera</taxon>
        <taxon>Endopterygota</taxon>
        <taxon>Lepidoptera</taxon>
        <taxon>Glossata</taxon>
        <taxon>Ditrysia</taxon>
        <taxon>Yponomeutoidea</taxon>
        <taxon>Plutellidae</taxon>
        <taxon>Plutella</taxon>
    </lineage>
</organism>
<evidence type="ECO:0000313" key="1">
    <source>
        <dbReference type="EMBL" id="CAG9115428.1"/>
    </source>
</evidence>
<protein>
    <submittedName>
        <fullName evidence="1">(diamondback moth) hypothetical protein</fullName>
    </submittedName>
</protein>
<dbReference type="Gene3D" id="1.25.10.10">
    <property type="entry name" value="Leucine-rich Repeat Variant"/>
    <property type="match status" value="1"/>
</dbReference>
<dbReference type="Proteomes" id="UP000653454">
    <property type="component" value="Unassembled WGS sequence"/>
</dbReference>
<name>A0A8S4EJ28_PLUXY</name>
<keyword evidence="2" id="KW-1185">Reference proteome</keyword>
<dbReference type="AlphaFoldDB" id="A0A8S4EJ28"/>
<sequence length="49" mass="5553">MLAFINNVLKEKSSKRRLLETVQEFSLVCRGLIGTEYARQTLAAKQLIA</sequence>
<dbReference type="InterPro" id="IPR011989">
    <property type="entry name" value="ARM-like"/>
</dbReference>
<reference evidence="1" key="1">
    <citation type="submission" date="2020-11" db="EMBL/GenBank/DDBJ databases">
        <authorList>
            <person name="Whiteford S."/>
        </authorList>
    </citation>
    <scope>NUCLEOTIDE SEQUENCE</scope>
</reference>
<comment type="caution">
    <text evidence="1">The sequence shown here is derived from an EMBL/GenBank/DDBJ whole genome shotgun (WGS) entry which is preliminary data.</text>
</comment>
<accession>A0A8S4EJ28</accession>
<proteinExistence type="predicted"/>